<name>A0ABQ7WLB1_SOLTU</name>
<keyword evidence="2" id="KW-1185">Reference proteome</keyword>
<evidence type="ECO:0000313" key="2">
    <source>
        <dbReference type="Proteomes" id="UP000826656"/>
    </source>
</evidence>
<protein>
    <submittedName>
        <fullName evidence="1">Uncharacterized protein</fullName>
    </submittedName>
</protein>
<dbReference type="EMBL" id="JAIVGD010000001">
    <property type="protein sequence ID" value="KAH0781539.1"/>
    <property type="molecule type" value="Genomic_DNA"/>
</dbReference>
<comment type="caution">
    <text evidence="1">The sequence shown here is derived from an EMBL/GenBank/DDBJ whole genome shotgun (WGS) entry which is preliminary data.</text>
</comment>
<accession>A0ABQ7WLB1</accession>
<evidence type="ECO:0000313" key="1">
    <source>
        <dbReference type="EMBL" id="KAH0781539.1"/>
    </source>
</evidence>
<proteinExistence type="predicted"/>
<gene>
    <name evidence="1" type="ORF">KY290_001137</name>
</gene>
<organism evidence="1 2">
    <name type="scientific">Solanum tuberosum</name>
    <name type="common">Potato</name>
    <dbReference type="NCBI Taxonomy" id="4113"/>
    <lineage>
        <taxon>Eukaryota</taxon>
        <taxon>Viridiplantae</taxon>
        <taxon>Streptophyta</taxon>
        <taxon>Embryophyta</taxon>
        <taxon>Tracheophyta</taxon>
        <taxon>Spermatophyta</taxon>
        <taxon>Magnoliopsida</taxon>
        <taxon>eudicotyledons</taxon>
        <taxon>Gunneridae</taxon>
        <taxon>Pentapetalae</taxon>
        <taxon>asterids</taxon>
        <taxon>lamiids</taxon>
        <taxon>Solanales</taxon>
        <taxon>Solanaceae</taxon>
        <taxon>Solanoideae</taxon>
        <taxon>Solaneae</taxon>
        <taxon>Solanum</taxon>
    </lineage>
</organism>
<reference evidence="1 2" key="1">
    <citation type="journal article" date="2021" name="bioRxiv">
        <title>Chromosome-scale and haplotype-resolved genome assembly of a tetraploid potato cultivar.</title>
        <authorList>
            <person name="Sun H."/>
            <person name="Jiao W.-B."/>
            <person name="Krause K."/>
            <person name="Campoy J.A."/>
            <person name="Goel M."/>
            <person name="Folz-Donahue K."/>
            <person name="Kukat C."/>
            <person name="Huettel B."/>
            <person name="Schneeberger K."/>
        </authorList>
    </citation>
    <scope>NUCLEOTIDE SEQUENCE [LARGE SCALE GENOMIC DNA]</scope>
    <source>
        <strain evidence="1">SolTubOtavaFocal</strain>
        <tissue evidence="1">Leaves</tissue>
    </source>
</reference>
<dbReference type="Proteomes" id="UP000826656">
    <property type="component" value="Unassembled WGS sequence"/>
</dbReference>
<sequence>MEQFKYEFGLDKPQVHNILRRWERELTIPMGARQALCIREYYIWILKEVKDRKLSGEGYYGLTDERENIWACNVLKIEHKVSPYTRSQLAPNSWN</sequence>